<reference evidence="2 3" key="1">
    <citation type="submission" date="2014-02" db="EMBL/GenBank/DDBJ databases">
        <title>Single nucleus genome sequencing reveals high similarity among nuclei of an endomycorrhizal fungus.</title>
        <authorList>
            <person name="Lin K."/>
            <person name="Geurts R."/>
            <person name="Zhang Z."/>
            <person name="Limpens E."/>
            <person name="Saunders D.G."/>
            <person name="Mu D."/>
            <person name="Pang E."/>
            <person name="Cao H."/>
            <person name="Cha H."/>
            <person name="Lin T."/>
            <person name="Zhou Q."/>
            <person name="Shang Y."/>
            <person name="Li Y."/>
            <person name="Ivanov S."/>
            <person name="Sharma T."/>
            <person name="Velzen R.V."/>
            <person name="Ruijter N.D."/>
            <person name="Aanen D.K."/>
            <person name="Win J."/>
            <person name="Kamoun S."/>
            <person name="Bisseling T."/>
            <person name="Huang S."/>
        </authorList>
    </citation>
    <scope>NUCLEOTIDE SEQUENCE [LARGE SCALE GENOMIC DNA]</scope>
    <source>
        <strain evidence="3">DAOM197198w</strain>
    </source>
</reference>
<feature type="region of interest" description="Disordered" evidence="1">
    <location>
        <begin position="22"/>
        <end position="43"/>
    </location>
</feature>
<dbReference type="HOGENOM" id="CLU_2484527_0_0_1"/>
<feature type="compositionally biased region" description="Basic and acidic residues" evidence="1">
    <location>
        <begin position="22"/>
        <end position="32"/>
    </location>
</feature>
<accession>A0A015LMW2</accession>
<keyword evidence="3" id="KW-1185">Reference proteome</keyword>
<evidence type="ECO:0000313" key="2">
    <source>
        <dbReference type="EMBL" id="EXX56113.1"/>
    </source>
</evidence>
<dbReference type="EMBL" id="JEMT01027857">
    <property type="protein sequence ID" value="EXX56113.1"/>
    <property type="molecule type" value="Genomic_DNA"/>
</dbReference>
<evidence type="ECO:0000256" key="1">
    <source>
        <dbReference type="SAM" id="MobiDB-lite"/>
    </source>
</evidence>
<sequence>MSYNLELSKKCINEHEAEKAKLSRQVAEERPSTKLRMPNSGVESRLLQNARRDELKSKSQKSIGLKCAGKILAKRLCLRFAHYFLRF</sequence>
<name>A0A015LMW2_RHIIW</name>
<dbReference type="AlphaFoldDB" id="A0A015LMW2"/>
<proteinExistence type="predicted"/>
<gene>
    <name evidence="2" type="ORF">RirG_219480</name>
</gene>
<comment type="caution">
    <text evidence="2">The sequence shown here is derived from an EMBL/GenBank/DDBJ whole genome shotgun (WGS) entry which is preliminary data.</text>
</comment>
<evidence type="ECO:0000313" key="3">
    <source>
        <dbReference type="Proteomes" id="UP000022910"/>
    </source>
</evidence>
<organism evidence="2 3">
    <name type="scientific">Rhizophagus irregularis (strain DAOM 197198w)</name>
    <name type="common">Glomus intraradices</name>
    <dbReference type="NCBI Taxonomy" id="1432141"/>
    <lineage>
        <taxon>Eukaryota</taxon>
        <taxon>Fungi</taxon>
        <taxon>Fungi incertae sedis</taxon>
        <taxon>Mucoromycota</taxon>
        <taxon>Glomeromycotina</taxon>
        <taxon>Glomeromycetes</taxon>
        <taxon>Glomerales</taxon>
        <taxon>Glomeraceae</taxon>
        <taxon>Rhizophagus</taxon>
    </lineage>
</organism>
<dbReference type="Proteomes" id="UP000022910">
    <property type="component" value="Unassembled WGS sequence"/>
</dbReference>
<protein>
    <submittedName>
        <fullName evidence="2">Uncharacterized protein</fullName>
    </submittedName>
</protein>